<evidence type="ECO:0000313" key="1">
    <source>
        <dbReference type="EMBL" id="KAI0054142.1"/>
    </source>
</evidence>
<organism evidence="1 2">
    <name type="scientific">Auriscalpium vulgare</name>
    <dbReference type="NCBI Taxonomy" id="40419"/>
    <lineage>
        <taxon>Eukaryota</taxon>
        <taxon>Fungi</taxon>
        <taxon>Dikarya</taxon>
        <taxon>Basidiomycota</taxon>
        <taxon>Agaricomycotina</taxon>
        <taxon>Agaricomycetes</taxon>
        <taxon>Russulales</taxon>
        <taxon>Auriscalpiaceae</taxon>
        <taxon>Auriscalpium</taxon>
    </lineage>
</organism>
<sequence>MALHFTPYSLSLWSAVFILFPRFLLFAAEEGQALTPLESFLALHFGLLLVGTAIALITNIPSDHPLPAREQRDPPTHPLLYPVTGVSLVSSFFSYNTPDAGGLPVVFSLCTGIIGVWGLWAITFAGASLISKKTGADKHTSAFLFGNKASASKQKKAWRKEQKTKAL</sequence>
<comment type="caution">
    <text evidence="1">The sequence shown here is derived from an EMBL/GenBank/DDBJ whole genome shotgun (WGS) entry which is preliminary data.</text>
</comment>
<accession>A0ACB8SD12</accession>
<name>A0ACB8SD12_9AGAM</name>
<proteinExistence type="predicted"/>
<gene>
    <name evidence="1" type="ORF">FA95DRAFT_1480235</name>
</gene>
<dbReference type="Proteomes" id="UP000814033">
    <property type="component" value="Unassembled WGS sequence"/>
</dbReference>
<protein>
    <submittedName>
        <fullName evidence="1">Uncharacterized protein</fullName>
    </submittedName>
</protein>
<dbReference type="EMBL" id="MU275838">
    <property type="protein sequence ID" value="KAI0054142.1"/>
    <property type="molecule type" value="Genomic_DNA"/>
</dbReference>
<reference evidence="1" key="1">
    <citation type="submission" date="2021-02" db="EMBL/GenBank/DDBJ databases">
        <authorList>
            <consortium name="DOE Joint Genome Institute"/>
            <person name="Ahrendt S."/>
            <person name="Looney B.P."/>
            <person name="Miyauchi S."/>
            <person name="Morin E."/>
            <person name="Drula E."/>
            <person name="Courty P.E."/>
            <person name="Chicoki N."/>
            <person name="Fauchery L."/>
            <person name="Kohler A."/>
            <person name="Kuo A."/>
            <person name="Labutti K."/>
            <person name="Pangilinan J."/>
            <person name="Lipzen A."/>
            <person name="Riley R."/>
            <person name="Andreopoulos W."/>
            <person name="He G."/>
            <person name="Johnson J."/>
            <person name="Barry K.W."/>
            <person name="Grigoriev I.V."/>
            <person name="Nagy L."/>
            <person name="Hibbett D."/>
            <person name="Henrissat B."/>
            <person name="Matheny P.B."/>
            <person name="Labbe J."/>
            <person name="Martin F."/>
        </authorList>
    </citation>
    <scope>NUCLEOTIDE SEQUENCE</scope>
    <source>
        <strain evidence="1">FP105234-sp</strain>
    </source>
</reference>
<evidence type="ECO:0000313" key="2">
    <source>
        <dbReference type="Proteomes" id="UP000814033"/>
    </source>
</evidence>
<reference evidence="1" key="2">
    <citation type="journal article" date="2022" name="New Phytol.">
        <title>Evolutionary transition to the ectomycorrhizal habit in the genomes of a hyperdiverse lineage of mushroom-forming fungi.</title>
        <authorList>
            <person name="Looney B."/>
            <person name="Miyauchi S."/>
            <person name="Morin E."/>
            <person name="Drula E."/>
            <person name="Courty P.E."/>
            <person name="Kohler A."/>
            <person name="Kuo A."/>
            <person name="LaButti K."/>
            <person name="Pangilinan J."/>
            <person name="Lipzen A."/>
            <person name="Riley R."/>
            <person name="Andreopoulos W."/>
            <person name="He G."/>
            <person name="Johnson J."/>
            <person name="Nolan M."/>
            <person name="Tritt A."/>
            <person name="Barry K.W."/>
            <person name="Grigoriev I.V."/>
            <person name="Nagy L.G."/>
            <person name="Hibbett D."/>
            <person name="Henrissat B."/>
            <person name="Matheny P.B."/>
            <person name="Labbe J."/>
            <person name="Martin F.M."/>
        </authorList>
    </citation>
    <scope>NUCLEOTIDE SEQUENCE</scope>
    <source>
        <strain evidence="1">FP105234-sp</strain>
    </source>
</reference>
<keyword evidence="2" id="KW-1185">Reference proteome</keyword>